<dbReference type="PROSITE" id="PS51257">
    <property type="entry name" value="PROKAR_LIPOPROTEIN"/>
    <property type="match status" value="1"/>
</dbReference>
<dbReference type="InterPro" id="IPR011990">
    <property type="entry name" value="TPR-like_helical_dom_sf"/>
</dbReference>
<evidence type="ECO:0000313" key="3">
    <source>
        <dbReference type="Proteomes" id="UP000615326"/>
    </source>
</evidence>
<evidence type="ECO:0008006" key="4">
    <source>
        <dbReference type="Google" id="ProtNLM"/>
    </source>
</evidence>
<dbReference type="Proteomes" id="UP000615326">
    <property type="component" value="Unassembled WGS sequence"/>
</dbReference>
<evidence type="ECO:0000256" key="1">
    <source>
        <dbReference type="SAM" id="SignalP"/>
    </source>
</evidence>
<dbReference type="EMBL" id="WOSW01000026">
    <property type="protein sequence ID" value="NHO33352.1"/>
    <property type="molecule type" value="Genomic_DNA"/>
</dbReference>
<gene>
    <name evidence="2" type="ORF">GOB84_12405</name>
</gene>
<name>A0ABX0KAA3_9PROT</name>
<organism evidence="2 3">
    <name type="scientific">Acetobacter fallax</name>
    <dbReference type="NCBI Taxonomy" id="1737473"/>
    <lineage>
        <taxon>Bacteria</taxon>
        <taxon>Pseudomonadati</taxon>
        <taxon>Pseudomonadota</taxon>
        <taxon>Alphaproteobacteria</taxon>
        <taxon>Acetobacterales</taxon>
        <taxon>Acetobacteraceae</taxon>
        <taxon>Acetobacter</taxon>
    </lineage>
</organism>
<accession>A0ABX0KAA3</accession>
<keyword evidence="3" id="KW-1185">Reference proteome</keyword>
<comment type="caution">
    <text evidence="2">The sequence shown here is derived from an EMBL/GenBank/DDBJ whole genome shotgun (WGS) entry which is preliminary data.</text>
</comment>
<reference evidence="2 3" key="1">
    <citation type="journal article" date="2020" name="Int. J. Syst. Evol. Microbiol.">
        <title>Novel acetic acid bacteria from cider fermentations: Acetobacter conturbans sp. nov. and Acetobacter fallax sp. nov.</title>
        <authorList>
            <person name="Sombolestani A.S."/>
            <person name="Cleenwerck I."/>
            <person name="Cnockaert M."/>
            <person name="Borremans W."/>
            <person name="Wieme A.D."/>
            <person name="De Vuyst L."/>
            <person name="Vandamme P."/>
        </authorList>
    </citation>
    <scope>NUCLEOTIDE SEQUENCE [LARGE SCALE GENOMIC DNA]</scope>
    <source>
        <strain evidence="2 3">LMG 1637</strain>
    </source>
</reference>
<protein>
    <recommendedName>
        <fullName evidence="4">Tetratricopeptide repeat protein</fullName>
    </recommendedName>
</protein>
<feature type="chain" id="PRO_5047032725" description="Tetratricopeptide repeat protein" evidence="1">
    <location>
        <begin position="22"/>
        <end position="331"/>
    </location>
</feature>
<evidence type="ECO:0000313" key="2">
    <source>
        <dbReference type="EMBL" id="NHO33352.1"/>
    </source>
</evidence>
<sequence length="331" mass="37287">MKKHIFLIPLMAFSCASAAMAQSGTASLQGYDLFGKPMYFDAEQKVNVGEPSSLEKAITDAKSDYEKTESEASAVWYGRLLGFRGDMKASIDVFTKGLSKYPNSVALLRHRAHRYFSIRQFGKSIADGLQAAKLSIGKPLERDIVRPGVPAATPDVLQFYIYYHLGQAYFASHQFEQAAHWFHESRQIALGTAGAPDVTACVYWEYLSLAHATKYIEAKALLDSYSYTMHDMKDNIEDNIYFNGVELFKGHQDVDDFLSDRDTGKSFSSSDGNRASTAFTISEYYILHADYDKARPFLEKSLNVKTWSYFARIQAEAEWTYIFGKTGPQQN</sequence>
<dbReference type="SUPFAM" id="SSF48452">
    <property type="entry name" value="TPR-like"/>
    <property type="match status" value="1"/>
</dbReference>
<feature type="signal peptide" evidence="1">
    <location>
        <begin position="1"/>
        <end position="21"/>
    </location>
</feature>
<dbReference type="RefSeq" id="WP_173577876.1">
    <property type="nucleotide sequence ID" value="NZ_WOSW01000026.1"/>
</dbReference>
<dbReference type="Gene3D" id="1.25.40.10">
    <property type="entry name" value="Tetratricopeptide repeat domain"/>
    <property type="match status" value="1"/>
</dbReference>
<keyword evidence="1" id="KW-0732">Signal</keyword>
<proteinExistence type="predicted"/>